<comment type="caution">
    <text evidence="1">The sequence shown here is derived from an EMBL/GenBank/DDBJ whole genome shotgun (WGS) entry which is preliminary data.</text>
</comment>
<dbReference type="SUPFAM" id="SSF52540">
    <property type="entry name" value="P-loop containing nucleoside triphosphate hydrolases"/>
    <property type="match status" value="1"/>
</dbReference>
<organism evidence="1 2">
    <name type="scientific">Vibrio variabilis</name>
    <dbReference type="NCBI Taxonomy" id="990271"/>
    <lineage>
        <taxon>Bacteria</taxon>
        <taxon>Pseudomonadati</taxon>
        <taxon>Pseudomonadota</taxon>
        <taxon>Gammaproteobacteria</taxon>
        <taxon>Vibrionales</taxon>
        <taxon>Vibrionaceae</taxon>
        <taxon>Vibrio</taxon>
    </lineage>
</organism>
<dbReference type="InterPro" id="IPR027417">
    <property type="entry name" value="P-loop_NTPase"/>
</dbReference>
<reference evidence="2" key="1">
    <citation type="submission" date="2014-09" db="EMBL/GenBank/DDBJ databases">
        <title>Vibrio variabilis JCM 19239. (C206) whole genome shotgun sequence.</title>
        <authorList>
            <person name="Sawabe T."/>
            <person name="Meirelles P."/>
            <person name="Nakanishi M."/>
            <person name="Sayaka M."/>
            <person name="Hattori M."/>
            <person name="Ohkuma M."/>
        </authorList>
    </citation>
    <scope>NUCLEOTIDE SEQUENCE [LARGE SCALE GENOMIC DNA]</scope>
    <source>
        <strain evidence="2">JCM 19239</strain>
    </source>
</reference>
<gene>
    <name evidence="1" type="ORF">JCM19239_2147</name>
</gene>
<accession>A0ABQ0JJG8</accession>
<dbReference type="Proteomes" id="UP000029223">
    <property type="component" value="Unassembled WGS sequence"/>
</dbReference>
<sequence>MSIQNYWPERNKVIDCIRSEAEELTDQLLISVHQSMQLSKGLFGHLEGQGESVTENDLLNHLKAVNRPIPLVGNAGSGKSHLVRWVHAKLRLDPEIQNNWHIVRIPKNASLRQVLNLLLDGLEGEEFENARAKVHEVGSSLETDKIATLFVTFTRFALDEVEKKIKKGPRPDSKEKAKELRDKALIAKHLSNYLKDDIIESHLTDKGMPVYNLANRLVSNQQSYQEVDDSQYVIAKEHLEFNYDIDNLGKNARDAVNNLQLHTNPERMQLCLDVLNEAINTSSKDIFSQLFQFNNGSFQDLFKDIRRSLKSKSKTLVVLVEDMAAISAIEDVLLDSLLEEDTYEGESDLCLLKSIVAVTHNYPGYLYRGATLVTRSNFEWKIRTDESSENYERVIDFCSRYINAARHGKQEIQNLWKASKGFEALPVWDEYLEGDELDTLGAYGKSSIGIPLFPYNRASIIKLTKTYCMSLGKIDFNPRKIINNILLPLLRDHQQDFVRGLFPSATFAPEVSTEGAMGVISEINRLGLNADEKARANKFAVIWGQGRTLDELKKTVNNLQAKVFSLPEIFGSGTVIYNTEGGKDKVEKPKYCSECGELVDSCVCQTNHDTPELELFKREQEIDDWFSHKQALPQETANELRRQLFDMLSNYRDLDWYGVDSTKQWKTPSQRGKSGGGSLFDVMVKIRNTYLIELPRTGANRWEPFYLSVKRKRSVTRRNPLN</sequence>
<evidence type="ECO:0000313" key="1">
    <source>
        <dbReference type="EMBL" id="GAL28906.1"/>
    </source>
</evidence>
<protein>
    <submittedName>
        <fullName evidence="1">ATPase</fullName>
    </submittedName>
</protein>
<keyword evidence="2" id="KW-1185">Reference proteome</keyword>
<evidence type="ECO:0000313" key="2">
    <source>
        <dbReference type="Proteomes" id="UP000029223"/>
    </source>
</evidence>
<dbReference type="NCBIfam" id="NF041065">
    <property type="entry name" value="DpdH"/>
    <property type="match status" value="1"/>
</dbReference>
<proteinExistence type="predicted"/>
<name>A0ABQ0JJG8_9VIBR</name>
<dbReference type="EMBL" id="BBMS01000052">
    <property type="protein sequence ID" value="GAL28906.1"/>
    <property type="molecule type" value="Genomic_DNA"/>
</dbReference>